<name>A0A515DDT9_9BURK</name>
<dbReference type="InterPro" id="IPR002104">
    <property type="entry name" value="Integrase_catalytic"/>
</dbReference>
<dbReference type="GO" id="GO:0006310">
    <property type="term" value="P:DNA recombination"/>
    <property type="evidence" value="ECO:0007669"/>
    <property type="project" value="UniProtKB-KW"/>
</dbReference>
<dbReference type="Proteomes" id="UP000316798">
    <property type="component" value="Chromosome"/>
</dbReference>
<dbReference type="CDD" id="cd00397">
    <property type="entry name" value="DNA_BRE_C"/>
    <property type="match status" value="1"/>
</dbReference>
<dbReference type="SUPFAM" id="SSF56349">
    <property type="entry name" value="DNA breaking-rejoining enzymes"/>
    <property type="match status" value="1"/>
</dbReference>
<organism evidence="3 4">
    <name type="scientific">Rhodoferax sediminis</name>
    <dbReference type="NCBI Taxonomy" id="2509614"/>
    <lineage>
        <taxon>Bacteria</taxon>
        <taxon>Pseudomonadati</taxon>
        <taxon>Pseudomonadota</taxon>
        <taxon>Betaproteobacteria</taxon>
        <taxon>Burkholderiales</taxon>
        <taxon>Comamonadaceae</taxon>
        <taxon>Rhodoferax</taxon>
    </lineage>
</organism>
<reference evidence="3 4" key="1">
    <citation type="submission" date="2019-01" db="EMBL/GenBank/DDBJ databases">
        <title>Genomic insights into a novel species Rhodoferax sp.</title>
        <authorList>
            <person name="Jin L."/>
        </authorList>
    </citation>
    <scope>NUCLEOTIDE SEQUENCE [LARGE SCALE GENOMIC DNA]</scope>
    <source>
        <strain evidence="3 4">CHu59-6-5</strain>
    </source>
</reference>
<dbReference type="InterPro" id="IPR011010">
    <property type="entry name" value="DNA_brk_join_enz"/>
</dbReference>
<evidence type="ECO:0000256" key="1">
    <source>
        <dbReference type="ARBA" id="ARBA00023172"/>
    </source>
</evidence>
<feature type="domain" description="Tyr recombinase" evidence="2">
    <location>
        <begin position="105"/>
        <end position="320"/>
    </location>
</feature>
<dbReference type="KEGG" id="rhf:EUB48_15615"/>
<dbReference type="GO" id="GO:0003677">
    <property type="term" value="F:DNA binding"/>
    <property type="evidence" value="ECO:0007669"/>
    <property type="project" value="InterPro"/>
</dbReference>
<gene>
    <name evidence="3" type="ORF">EUB48_15615</name>
</gene>
<accession>A0A515DDT9</accession>
<dbReference type="GO" id="GO:0015074">
    <property type="term" value="P:DNA integration"/>
    <property type="evidence" value="ECO:0007669"/>
    <property type="project" value="InterPro"/>
</dbReference>
<evidence type="ECO:0000313" key="4">
    <source>
        <dbReference type="Proteomes" id="UP000316798"/>
    </source>
</evidence>
<dbReference type="OrthoDB" id="305957at2"/>
<sequence>MGKDTKPRDGDQDAIEVNETAAQSVGMLKAVISGETYEAVAARFGKSRTAVERRIKAIAAQLSKEVGIQGLNEEGAAFVRRLRLHQDAILMALESFEPSLPCGSRETRILSSEEIAQAVLRIKGRSSRPWHDIALFYLLFATGARPLEIARLEVRDYLDADGSVRRESQMRAEVAITRKPRSLYFTSTRLDEVLTLYLKERLALQLGVHTAGAYRGLDPDSRLFLSATGEGFKVTPYGKEGQLRFLCRPILETYDKLFRYAELKGVSALSARRTVISRLYERGANEDQVGLLLGISERSAVRALLSRPKPTIAVLVNELI</sequence>
<keyword evidence="4" id="KW-1185">Reference proteome</keyword>
<protein>
    <submittedName>
        <fullName evidence="3">Site-specific integrase</fullName>
    </submittedName>
</protein>
<proteinExistence type="predicted"/>
<dbReference type="EMBL" id="CP035503">
    <property type="protein sequence ID" value="QDL38557.1"/>
    <property type="molecule type" value="Genomic_DNA"/>
</dbReference>
<keyword evidence="1" id="KW-0233">DNA recombination</keyword>
<dbReference type="AlphaFoldDB" id="A0A515DDT9"/>
<evidence type="ECO:0000259" key="2">
    <source>
        <dbReference type="PROSITE" id="PS51898"/>
    </source>
</evidence>
<dbReference type="InterPro" id="IPR013762">
    <property type="entry name" value="Integrase-like_cat_sf"/>
</dbReference>
<dbReference type="Gene3D" id="1.10.443.10">
    <property type="entry name" value="Intergrase catalytic core"/>
    <property type="match status" value="1"/>
</dbReference>
<evidence type="ECO:0000313" key="3">
    <source>
        <dbReference type="EMBL" id="QDL38557.1"/>
    </source>
</evidence>
<dbReference type="PROSITE" id="PS51898">
    <property type="entry name" value="TYR_RECOMBINASE"/>
    <property type="match status" value="1"/>
</dbReference>